<dbReference type="Proteomes" id="UP000054166">
    <property type="component" value="Unassembled WGS sequence"/>
</dbReference>
<evidence type="ECO:0000313" key="2">
    <source>
        <dbReference type="Proteomes" id="UP000054166"/>
    </source>
</evidence>
<protein>
    <submittedName>
        <fullName evidence="1">Uncharacterized protein</fullName>
    </submittedName>
</protein>
<keyword evidence="2" id="KW-1185">Reference proteome</keyword>
<proteinExistence type="predicted"/>
<dbReference type="OrthoDB" id="3256777at2759"/>
<name>A0A0C3B4G1_PILCF</name>
<dbReference type="EMBL" id="KN833157">
    <property type="protein sequence ID" value="KIM72162.1"/>
    <property type="molecule type" value="Genomic_DNA"/>
</dbReference>
<reference evidence="2" key="2">
    <citation type="submission" date="2015-01" db="EMBL/GenBank/DDBJ databases">
        <title>Evolutionary Origins and Diversification of the Mycorrhizal Mutualists.</title>
        <authorList>
            <consortium name="DOE Joint Genome Institute"/>
            <consortium name="Mycorrhizal Genomics Consortium"/>
            <person name="Kohler A."/>
            <person name="Kuo A."/>
            <person name="Nagy L.G."/>
            <person name="Floudas D."/>
            <person name="Copeland A."/>
            <person name="Barry K.W."/>
            <person name="Cichocki N."/>
            <person name="Veneault-Fourrey C."/>
            <person name="LaButti K."/>
            <person name="Lindquist E.A."/>
            <person name="Lipzen A."/>
            <person name="Lundell T."/>
            <person name="Morin E."/>
            <person name="Murat C."/>
            <person name="Riley R."/>
            <person name="Ohm R."/>
            <person name="Sun H."/>
            <person name="Tunlid A."/>
            <person name="Henrissat B."/>
            <person name="Grigoriev I.V."/>
            <person name="Hibbett D.S."/>
            <person name="Martin F."/>
        </authorList>
    </citation>
    <scope>NUCLEOTIDE SEQUENCE [LARGE SCALE GENOMIC DNA]</scope>
    <source>
        <strain evidence="2">F 1598</strain>
    </source>
</reference>
<reference evidence="1 2" key="1">
    <citation type="submission" date="2014-04" db="EMBL/GenBank/DDBJ databases">
        <authorList>
            <consortium name="DOE Joint Genome Institute"/>
            <person name="Kuo A."/>
            <person name="Tarkka M."/>
            <person name="Buscot F."/>
            <person name="Kohler A."/>
            <person name="Nagy L.G."/>
            <person name="Floudas D."/>
            <person name="Copeland A."/>
            <person name="Barry K.W."/>
            <person name="Cichocki N."/>
            <person name="Veneault-Fourrey C."/>
            <person name="LaButti K."/>
            <person name="Lindquist E.A."/>
            <person name="Lipzen A."/>
            <person name="Lundell T."/>
            <person name="Morin E."/>
            <person name="Murat C."/>
            <person name="Sun H."/>
            <person name="Tunlid A."/>
            <person name="Henrissat B."/>
            <person name="Grigoriev I.V."/>
            <person name="Hibbett D.S."/>
            <person name="Martin F."/>
            <person name="Nordberg H.P."/>
            <person name="Cantor M.N."/>
            <person name="Hua S.X."/>
        </authorList>
    </citation>
    <scope>NUCLEOTIDE SEQUENCE [LARGE SCALE GENOMIC DNA]</scope>
    <source>
        <strain evidence="1 2">F 1598</strain>
    </source>
</reference>
<dbReference type="InParanoid" id="A0A0C3B4G1"/>
<accession>A0A0C3B4G1</accession>
<dbReference type="HOGENOM" id="CLU_1619665_0_0_1"/>
<dbReference type="STRING" id="765440.A0A0C3B4G1"/>
<dbReference type="AlphaFoldDB" id="A0A0C3B4G1"/>
<organism evidence="1 2">
    <name type="scientific">Piloderma croceum (strain F 1598)</name>
    <dbReference type="NCBI Taxonomy" id="765440"/>
    <lineage>
        <taxon>Eukaryota</taxon>
        <taxon>Fungi</taxon>
        <taxon>Dikarya</taxon>
        <taxon>Basidiomycota</taxon>
        <taxon>Agaricomycotina</taxon>
        <taxon>Agaricomycetes</taxon>
        <taxon>Agaricomycetidae</taxon>
        <taxon>Atheliales</taxon>
        <taxon>Atheliaceae</taxon>
        <taxon>Piloderma</taxon>
    </lineage>
</organism>
<gene>
    <name evidence="1" type="ORF">PILCRDRAFT_745540</name>
</gene>
<evidence type="ECO:0000313" key="1">
    <source>
        <dbReference type="EMBL" id="KIM72162.1"/>
    </source>
</evidence>
<sequence>MKITIVQDDHSRKLSTEVQFSGARYYICTPLDGLHATDPELAAKLASVARALESGSSQVFFAGGDNEVSPEQAAQKHRQLADEWETVVEQVRKLPHFERFLLPKQYSELRDAAHNGPVLNASRYGCDALIIASPLEFHHVHLDKLTYEHADSLRMLLYAVLDSQ</sequence>